<feature type="region of interest" description="Disordered" evidence="1">
    <location>
        <begin position="37"/>
        <end position="61"/>
    </location>
</feature>
<gene>
    <name evidence="2" type="ORF">PCANC_23627</name>
</gene>
<accession>A0A2N5SD65</accession>
<evidence type="ECO:0000256" key="1">
    <source>
        <dbReference type="SAM" id="MobiDB-lite"/>
    </source>
</evidence>
<dbReference type="EMBL" id="PGCJ01001032">
    <property type="protein sequence ID" value="PLW11115.1"/>
    <property type="molecule type" value="Genomic_DNA"/>
</dbReference>
<name>A0A2N5SD65_9BASI</name>
<protein>
    <submittedName>
        <fullName evidence="2">Uncharacterized protein</fullName>
    </submittedName>
</protein>
<dbReference type="Proteomes" id="UP000235388">
    <property type="component" value="Unassembled WGS sequence"/>
</dbReference>
<reference evidence="2 3" key="1">
    <citation type="submission" date="2017-11" db="EMBL/GenBank/DDBJ databases">
        <title>De novo assembly and phasing of dikaryotic genomes from two isolates of Puccinia coronata f. sp. avenae, the causal agent of oat crown rust.</title>
        <authorList>
            <person name="Miller M.E."/>
            <person name="Zhang Y."/>
            <person name="Omidvar V."/>
            <person name="Sperschneider J."/>
            <person name="Schwessinger B."/>
            <person name="Raley C."/>
            <person name="Palmer J.M."/>
            <person name="Garnica D."/>
            <person name="Upadhyaya N."/>
            <person name="Rathjen J."/>
            <person name="Taylor J.M."/>
            <person name="Park R.F."/>
            <person name="Dodds P.N."/>
            <person name="Hirsch C.D."/>
            <person name="Kianian S.F."/>
            <person name="Figueroa M."/>
        </authorList>
    </citation>
    <scope>NUCLEOTIDE SEQUENCE [LARGE SCALE GENOMIC DNA]</scope>
    <source>
        <strain evidence="2">12NC29</strain>
    </source>
</reference>
<organism evidence="2 3">
    <name type="scientific">Puccinia coronata f. sp. avenae</name>
    <dbReference type="NCBI Taxonomy" id="200324"/>
    <lineage>
        <taxon>Eukaryota</taxon>
        <taxon>Fungi</taxon>
        <taxon>Dikarya</taxon>
        <taxon>Basidiomycota</taxon>
        <taxon>Pucciniomycotina</taxon>
        <taxon>Pucciniomycetes</taxon>
        <taxon>Pucciniales</taxon>
        <taxon>Pucciniaceae</taxon>
        <taxon>Puccinia</taxon>
    </lineage>
</organism>
<dbReference type="AlphaFoldDB" id="A0A2N5SD65"/>
<evidence type="ECO:0000313" key="3">
    <source>
        <dbReference type="Proteomes" id="UP000235388"/>
    </source>
</evidence>
<proteinExistence type="predicted"/>
<evidence type="ECO:0000313" key="2">
    <source>
        <dbReference type="EMBL" id="PLW11115.1"/>
    </source>
</evidence>
<comment type="caution">
    <text evidence="2">The sequence shown here is derived from an EMBL/GenBank/DDBJ whole genome shotgun (WGS) entry which is preliminary data.</text>
</comment>
<keyword evidence="3" id="KW-1185">Reference proteome</keyword>
<sequence>MAKTAGQECIPQAEERFRRDYKFARLSAVKYAFPSPKRHPDARALPNRKANPPYLYPPLPTAFDKRRPLQGTLTCDEQPIMLSLFLVYRESGNYRFENHLPKASFRITEQNSKNSQQNVWTDLKRHNAIHLSSIEDSKFEDGET</sequence>